<keyword evidence="3" id="KW-1185">Reference proteome</keyword>
<comment type="caution">
    <text evidence="2">The sequence shown here is derived from an EMBL/GenBank/DDBJ whole genome shotgun (WGS) entry which is preliminary data.</text>
</comment>
<feature type="region of interest" description="Disordered" evidence="1">
    <location>
        <begin position="1"/>
        <end position="36"/>
    </location>
</feature>
<dbReference type="Proteomes" id="UP000460272">
    <property type="component" value="Unassembled WGS sequence"/>
</dbReference>
<protein>
    <submittedName>
        <fullName evidence="2">Uncharacterized protein</fullName>
    </submittedName>
</protein>
<evidence type="ECO:0000256" key="1">
    <source>
        <dbReference type="SAM" id="MobiDB-lite"/>
    </source>
</evidence>
<proteinExistence type="predicted"/>
<reference evidence="2 3" key="1">
    <citation type="submission" date="2018-11" db="EMBL/GenBank/DDBJ databases">
        <title>Trebonia kvetii gen.nov., sp.nov., a novel acidophilic actinobacterium, and proposal of the new actinobacterial family Treboniaceae fam. nov.</title>
        <authorList>
            <person name="Rapoport D."/>
            <person name="Sagova-Mareckova M."/>
            <person name="Sedlacek I."/>
            <person name="Provaznik J."/>
            <person name="Kralova S."/>
            <person name="Pavlinic D."/>
            <person name="Benes V."/>
            <person name="Kopecky J."/>
        </authorList>
    </citation>
    <scope>NUCLEOTIDE SEQUENCE [LARGE SCALE GENOMIC DNA]</scope>
    <source>
        <strain evidence="2 3">15Tr583</strain>
    </source>
</reference>
<dbReference type="EMBL" id="RPFW01000002">
    <property type="protein sequence ID" value="TVZ05414.1"/>
    <property type="molecule type" value="Genomic_DNA"/>
</dbReference>
<accession>A0A6P2C210</accession>
<gene>
    <name evidence="2" type="ORF">EAS64_12750</name>
</gene>
<evidence type="ECO:0000313" key="2">
    <source>
        <dbReference type="EMBL" id="TVZ05414.1"/>
    </source>
</evidence>
<feature type="compositionally biased region" description="Polar residues" evidence="1">
    <location>
        <begin position="22"/>
        <end position="36"/>
    </location>
</feature>
<dbReference type="AlphaFoldDB" id="A0A6P2C210"/>
<dbReference type="RefSeq" id="WP_145853117.1">
    <property type="nucleotide sequence ID" value="NZ_RPFW01000002.1"/>
</dbReference>
<evidence type="ECO:0000313" key="3">
    <source>
        <dbReference type="Proteomes" id="UP000460272"/>
    </source>
</evidence>
<organism evidence="2 3">
    <name type="scientific">Trebonia kvetii</name>
    <dbReference type="NCBI Taxonomy" id="2480626"/>
    <lineage>
        <taxon>Bacteria</taxon>
        <taxon>Bacillati</taxon>
        <taxon>Actinomycetota</taxon>
        <taxon>Actinomycetes</taxon>
        <taxon>Streptosporangiales</taxon>
        <taxon>Treboniaceae</taxon>
        <taxon>Trebonia</taxon>
    </lineage>
</organism>
<name>A0A6P2C210_9ACTN</name>
<sequence length="151" mass="15387">MASACDPAGTGIGLPGRPEATLTGTTASDLPPLSSRTYSSALSGEATMFCGPPRRSGFAARPAARLTGVTASALVLFAISAKRVLPPGETATEPAASWLDPTLIIRGPDRPAATCTPAQLMTTSPRSEARASPVFSFAPRQAIGDMPAIFS</sequence>